<dbReference type="OrthoDB" id="241790at2"/>
<dbReference type="GO" id="GO:0043565">
    <property type="term" value="F:sequence-specific DNA binding"/>
    <property type="evidence" value="ECO:0007669"/>
    <property type="project" value="InterPro"/>
</dbReference>
<protein>
    <submittedName>
        <fullName evidence="5">AraC family transcriptional regulator</fullName>
    </submittedName>
</protein>
<feature type="domain" description="HTH araC/xylS-type" evidence="4">
    <location>
        <begin position="211"/>
        <end position="309"/>
    </location>
</feature>
<dbReference type="InterPro" id="IPR032783">
    <property type="entry name" value="AraC_lig"/>
</dbReference>
<dbReference type="SUPFAM" id="SSF46689">
    <property type="entry name" value="Homeodomain-like"/>
    <property type="match status" value="2"/>
</dbReference>
<evidence type="ECO:0000256" key="2">
    <source>
        <dbReference type="ARBA" id="ARBA00023125"/>
    </source>
</evidence>
<dbReference type="Gene3D" id="1.10.10.60">
    <property type="entry name" value="Homeodomain-like"/>
    <property type="match status" value="2"/>
</dbReference>
<keyword evidence="3" id="KW-0804">Transcription</keyword>
<evidence type="ECO:0000256" key="3">
    <source>
        <dbReference type="ARBA" id="ARBA00023163"/>
    </source>
</evidence>
<dbReference type="InterPro" id="IPR009057">
    <property type="entry name" value="Homeodomain-like_sf"/>
</dbReference>
<dbReference type="InterPro" id="IPR018062">
    <property type="entry name" value="HTH_AraC-typ_CS"/>
</dbReference>
<dbReference type="InterPro" id="IPR018060">
    <property type="entry name" value="HTH_AraC"/>
</dbReference>
<dbReference type="Pfam" id="PF12852">
    <property type="entry name" value="Cupin_6"/>
    <property type="match status" value="1"/>
</dbReference>
<name>A0A4R4NR26_9ACTN</name>
<sequence>MDALTDLLDGPRARGAFLLRSTLAPPWSVRIQDEAPLTLLSMVRDDAWLIPDDGDPQRVAPGDMVVFRGPDHYTVSDDPGTEPQIVIHPGQRCTTPDGTSLSEAMDLGVRAWGNDPAGTAVMLIGTYQMRGAVTRRLLAALPPIAVVRGDTWKSPLVDVLGEEIGRDEPGQDVVLDRLLDLLLIATLRAWFSRPDAEAPGWYRAHGDPVAGPALRLLHDDLAHPWTVADLAARVGVSRAALAQRFAKLIGEPPMAYLTGIRLAQAADLLRESDATLDAIARRVGYGTAFALSTAFKREYGVSPQEYRAGGAAAG</sequence>
<dbReference type="PANTHER" id="PTHR46796">
    <property type="entry name" value="HTH-TYPE TRANSCRIPTIONAL ACTIVATOR RHAS-RELATED"/>
    <property type="match status" value="1"/>
</dbReference>
<proteinExistence type="predicted"/>
<dbReference type="EMBL" id="SMJW01000160">
    <property type="protein sequence ID" value="TDC11815.1"/>
    <property type="molecule type" value="Genomic_DNA"/>
</dbReference>
<dbReference type="AlphaFoldDB" id="A0A4R4NR26"/>
<dbReference type="InterPro" id="IPR050204">
    <property type="entry name" value="AraC_XylS_family_regulators"/>
</dbReference>
<evidence type="ECO:0000313" key="6">
    <source>
        <dbReference type="Proteomes" id="UP000295431"/>
    </source>
</evidence>
<dbReference type="PROSITE" id="PS00041">
    <property type="entry name" value="HTH_ARAC_FAMILY_1"/>
    <property type="match status" value="1"/>
</dbReference>
<organism evidence="5 6">
    <name type="scientific">Actinomadura bangladeshensis</name>
    <dbReference type="NCBI Taxonomy" id="453573"/>
    <lineage>
        <taxon>Bacteria</taxon>
        <taxon>Bacillati</taxon>
        <taxon>Actinomycetota</taxon>
        <taxon>Actinomycetes</taxon>
        <taxon>Streptosporangiales</taxon>
        <taxon>Thermomonosporaceae</taxon>
        <taxon>Actinomadura</taxon>
    </lineage>
</organism>
<evidence type="ECO:0000313" key="5">
    <source>
        <dbReference type="EMBL" id="TDC11815.1"/>
    </source>
</evidence>
<dbReference type="GO" id="GO:0003700">
    <property type="term" value="F:DNA-binding transcription factor activity"/>
    <property type="evidence" value="ECO:0007669"/>
    <property type="project" value="InterPro"/>
</dbReference>
<dbReference type="Pfam" id="PF12833">
    <property type="entry name" value="HTH_18"/>
    <property type="match status" value="1"/>
</dbReference>
<dbReference type="SMART" id="SM00342">
    <property type="entry name" value="HTH_ARAC"/>
    <property type="match status" value="1"/>
</dbReference>
<reference evidence="5 6" key="1">
    <citation type="submission" date="2019-03" db="EMBL/GenBank/DDBJ databases">
        <title>Draft genome sequences of novel Actinobacteria.</title>
        <authorList>
            <person name="Sahin N."/>
            <person name="Ay H."/>
            <person name="Saygin H."/>
        </authorList>
    </citation>
    <scope>NUCLEOTIDE SEQUENCE [LARGE SCALE GENOMIC DNA]</scope>
    <source>
        <strain evidence="5 6">DSM 45347</strain>
    </source>
</reference>
<evidence type="ECO:0000259" key="4">
    <source>
        <dbReference type="PROSITE" id="PS01124"/>
    </source>
</evidence>
<dbReference type="PROSITE" id="PS01124">
    <property type="entry name" value="HTH_ARAC_FAMILY_2"/>
    <property type="match status" value="1"/>
</dbReference>
<dbReference type="RefSeq" id="WP_131942895.1">
    <property type="nucleotide sequence ID" value="NZ_BAAAMX010000028.1"/>
</dbReference>
<accession>A0A4R4NR26</accession>
<dbReference type="Proteomes" id="UP000295431">
    <property type="component" value="Unassembled WGS sequence"/>
</dbReference>
<gene>
    <name evidence="5" type="ORF">E1284_26720</name>
</gene>
<keyword evidence="6" id="KW-1185">Reference proteome</keyword>
<comment type="caution">
    <text evidence="5">The sequence shown here is derived from an EMBL/GenBank/DDBJ whole genome shotgun (WGS) entry which is preliminary data.</text>
</comment>
<keyword evidence="2" id="KW-0238">DNA-binding</keyword>
<dbReference type="PANTHER" id="PTHR46796:SF13">
    <property type="entry name" value="HTH-TYPE TRANSCRIPTIONAL ACTIVATOR RHAS"/>
    <property type="match status" value="1"/>
</dbReference>
<keyword evidence="1" id="KW-0805">Transcription regulation</keyword>
<evidence type="ECO:0000256" key="1">
    <source>
        <dbReference type="ARBA" id="ARBA00023015"/>
    </source>
</evidence>